<dbReference type="SUPFAM" id="SSF52218">
    <property type="entry name" value="Flavoproteins"/>
    <property type="match status" value="1"/>
</dbReference>
<evidence type="ECO:0000313" key="3">
    <source>
        <dbReference type="Proteomes" id="UP001500363"/>
    </source>
</evidence>
<dbReference type="Proteomes" id="UP001500363">
    <property type="component" value="Unassembled WGS sequence"/>
</dbReference>
<feature type="domain" description="NADPH-dependent FMN reductase-like" evidence="1">
    <location>
        <begin position="22"/>
        <end position="167"/>
    </location>
</feature>
<dbReference type="RefSeq" id="WP_344173942.1">
    <property type="nucleotide sequence ID" value="NZ_BAAANC010000002.1"/>
</dbReference>
<evidence type="ECO:0000313" key="2">
    <source>
        <dbReference type="EMBL" id="GAA1524567.1"/>
    </source>
</evidence>
<dbReference type="InterPro" id="IPR029039">
    <property type="entry name" value="Flavoprotein-like_sf"/>
</dbReference>
<protein>
    <submittedName>
        <fullName evidence="2">NAD(P)H-dependent oxidoreductase</fullName>
    </submittedName>
</protein>
<dbReference type="InterPro" id="IPR050712">
    <property type="entry name" value="NAD(P)H-dep_reductase"/>
</dbReference>
<gene>
    <name evidence="2" type="ORF">GCM10009741_27480</name>
</gene>
<accession>A0ABN2AT70</accession>
<keyword evidence="3" id="KW-1185">Reference proteome</keyword>
<organism evidence="2 3">
    <name type="scientific">Kribbella lupini</name>
    <dbReference type="NCBI Taxonomy" id="291602"/>
    <lineage>
        <taxon>Bacteria</taxon>
        <taxon>Bacillati</taxon>
        <taxon>Actinomycetota</taxon>
        <taxon>Actinomycetes</taxon>
        <taxon>Propionibacteriales</taxon>
        <taxon>Kribbellaceae</taxon>
        <taxon>Kribbella</taxon>
    </lineage>
</organism>
<comment type="caution">
    <text evidence="2">The sequence shown here is derived from an EMBL/GenBank/DDBJ whole genome shotgun (WGS) entry which is preliminary data.</text>
</comment>
<dbReference type="Pfam" id="PF03358">
    <property type="entry name" value="FMN_red"/>
    <property type="match status" value="1"/>
</dbReference>
<reference evidence="2 3" key="1">
    <citation type="journal article" date="2019" name="Int. J. Syst. Evol. Microbiol.">
        <title>The Global Catalogue of Microorganisms (GCM) 10K type strain sequencing project: providing services to taxonomists for standard genome sequencing and annotation.</title>
        <authorList>
            <consortium name="The Broad Institute Genomics Platform"/>
            <consortium name="The Broad Institute Genome Sequencing Center for Infectious Disease"/>
            <person name="Wu L."/>
            <person name="Ma J."/>
        </authorList>
    </citation>
    <scope>NUCLEOTIDE SEQUENCE [LARGE SCALE GENOMIC DNA]</scope>
    <source>
        <strain evidence="2 3">JCM 14303</strain>
    </source>
</reference>
<dbReference type="InterPro" id="IPR005025">
    <property type="entry name" value="FMN_Rdtase-like_dom"/>
</dbReference>
<sequence length="207" mass="22182">MLNESLRHQAAGSACPRTFELGIVVGSTRPGRKGAAVAQWALEVTGAHTRCSVSPVRITLLDLADFGLPLLDEPVPAAMGAPTKDHTRRWAAAVGACDGFVFVTPEYNHSLPAALKNAIDFVCTEWHDKAAGLLGYGVAGGVRAVEHLRQILAEVRVADVRTAVALSLYDDFAGDCPAPRAHQHVQLRQMVDEVIAWSGALSSLRRR</sequence>
<dbReference type="Gene3D" id="3.40.50.360">
    <property type="match status" value="1"/>
</dbReference>
<evidence type="ECO:0000259" key="1">
    <source>
        <dbReference type="Pfam" id="PF03358"/>
    </source>
</evidence>
<dbReference type="EMBL" id="BAAANC010000002">
    <property type="protein sequence ID" value="GAA1524567.1"/>
    <property type="molecule type" value="Genomic_DNA"/>
</dbReference>
<name>A0ABN2AT70_9ACTN</name>
<dbReference type="PANTHER" id="PTHR30543">
    <property type="entry name" value="CHROMATE REDUCTASE"/>
    <property type="match status" value="1"/>
</dbReference>
<dbReference type="PANTHER" id="PTHR30543:SF21">
    <property type="entry name" value="NAD(P)H-DEPENDENT FMN REDUCTASE LOT6"/>
    <property type="match status" value="1"/>
</dbReference>
<proteinExistence type="predicted"/>